<dbReference type="GO" id="GO:0006508">
    <property type="term" value="P:proteolysis"/>
    <property type="evidence" value="ECO:0007669"/>
    <property type="project" value="UniProtKB-KW"/>
</dbReference>
<dbReference type="Pfam" id="PF00884">
    <property type="entry name" value="Sulfatase"/>
    <property type="match status" value="1"/>
</dbReference>
<dbReference type="PRINTS" id="PR00932">
    <property type="entry name" value="AMINO1PTASE"/>
</dbReference>
<dbReference type="CDD" id="cd05658">
    <property type="entry name" value="M18_DAP"/>
    <property type="match status" value="1"/>
</dbReference>
<evidence type="ECO:0000256" key="3">
    <source>
        <dbReference type="ARBA" id="ARBA00022438"/>
    </source>
</evidence>
<evidence type="ECO:0000256" key="8">
    <source>
        <dbReference type="ARBA" id="ARBA00023049"/>
    </source>
</evidence>
<keyword evidence="3" id="KW-0031">Aminopeptidase</keyword>
<dbReference type="FunFam" id="2.30.250.10:FF:000001">
    <property type="entry name" value="Aspartyl aminopeptidase 1"/>
    <property type="match status" value="1"/>
</dbReference>
<keyword evidence="7" id="KW-0862">Zinc</keyword>
<dbReference type="Proteomes" id="UP000242875">
    <property type="component" value="Unassembled WGS sequence"/>
</dbReference>
<dbReference type="SUPFAM" id="SSF53187">
    <property type="entry name" value="Zn-dependent exopeptidases"/>
    <property type="match status" value="1"/>
</dbReference>
<dbReference type="InterPro" id="IPR017850">
    <property type="entry name" value="Alkaline_phosphatase_core_sf"/>
</dbReference>
<dbReference type="GO" id="GO:0070006">
    <property type="term" value="F:metalloaminopeptidase activity"/>
    <property type="evidence" value="ECO:0007669"/>
    <property type="project" value="TreeGrafter"/>
</dbReference>
<sequence length="935" mass="104454">MTVFTNRNLAFAKAPGRAVSDRQSASIKTESEQQPAPEAFTKVYKEDKYSTSNPHNPQTSVDDYTSEFLEFMNSNPTVYHACSAVAKELESHGFVYLSERVPWEQLIGTSNKFYTTRNGSSLVAFVIGANWKPGNGVGIIGSHIDALTGKIKPISKKDPVDGYLQIGAAAYSGAFNNTWWDRDLGIGGRVIVREGAAVKSKLVHIPYPVARIPTLAPHFGAPAQGPFNPETQMTPIIGLVGEEYGDDVATEEEKQSPLASKHSIRLLRVISKYLGVPVKDFLQCDLEIFDTHKGTVGGLDKEFVFCPRIDDKLCSFAAIHGLIESLDKSSNSGTINIVALYDDEEIGSLTRQGAIGNLFEGSIDRIFALYGGADDEMKRLTYANSFFISADVTHAVNPNFSNIYLDNHKPKLNTGLVIDFDPNGHTTTDAVSAALIEEIARKTGNVVQYFQIRNDSRSGGTIGPHIASKSGIRSIDCSIPQLSMHSIRATTGSKDVWLGVKFFKNFFEEWEEVDFQFKLGDFGSRSVIYSGLHTHENGQYGLQHREHHFMTFDHIETAPKLLGDLGYLTGIIGKVHVGPASVYPWTVRDESDTRDVTWVAERAEAFFAKAKEADKPFYLTVGYMDPHRDSTRSGFANDANYRDVQDMIYDPAKLVVPPFLSDLPEVRLELAEYYRSINRMDQGVGKILTALDKAGLADETLVVFVSDNGSPFLNSKTTLYDAGVRLPLIVRRPGGEPGVINPNLVSFIDILPTFLDWAGHGDLKGNRLGRSFLPLLEEKEEVPDWDKVFGSHTFHEITNYYPTRFLRTQRYKYHRNVAWKLDFPFSVDLYGSLSWEAMRNIEPVMIGSRPLKSYVQRPPEELYDLEVDPREVNNLASDPAHTALLLKFRKILEEWQRQTKDPWLYRDGMSVTGIQAHLDAGLKVPDRFDFDISNP</sequence>
<dbReference type="PANTHER" id="PTHR28570:SF4">
    <property type="entry name" value="VACUOLAR AMINOPEPTIDASE 1"/>
    <property type="match status" value="1"/>
</dbReference>
<dbReference type="CDD" id="cd16027">
    <property type="entry name" value="SGSH"/>
    <property type="match status" value="1"/>
</dbReference>
<evidence type="ECO:0000256" key="5">
    <source>
        <dbReference type="ARBA" id="ARBA00022723"/>
    </source>
</evidence>
<keyword evidence="8" id="KW-0482">Metalloprotease</keyword>
<evidence type="ECO:0000256" key="2">
    <source>
        <dbReference type="ARBA" id="ARBA00008290"/>
    </source>
</evidence>
<dbReference type="SUPFAM" id="SSF53649">
    <property type="entry name" value="Alkaline phosphatase-like"/>
    <property type="match status" value="1"/>
</dbReference>
<evidence type="ECO:0000256" key="9">
    <source>
        <dbReference type="SAM" id="MobiDB-lite"/>
    </source>
</evidence>
<dbReference type="Gene3D" id="2.30.250.10">
    <property type="entry name" value="Aminopeptidase i, Domain 2"/>
    <property type="match status" value="1"/>
</dbReference>
<dbReference type="GO" id="GO:0008270">
    <property type="term" value="F:zinc ion binding"/>
    <property type="evidence" value="ECO:0007669"/>
    <property type="project" value="InterPro"/>
</dbReference>
<comment type="similarity">
    <text evidence="2">Belongs to the peptidase M18 family.</text>
</comment>
<evidence type="ECO:0000256" key="6">
    <source>
        <dbReference type="ARBA" id="ARBA00022801"/>
    </source>
</evidence>
<feature type="domain" description="Sulfatase N-terminal" evidence="10">
    <location>
        <begin position="553"/>
        <end position="759"/>
    </location>
</feature>
<evidence type="ECO:0000313" key="11">
    <source>
        <dbReference type="EMBL" id="OZJ01632.1"/>
    </source>
</evidence>
<feature type="compositionally biased region" description="Polar residues" evidence="9">
    <location>
        <begin position="21"/>
        <end position="34"/>
    </location>
</feature>
<dbReference type="InterPro" id="IPR023358">
    <property type="entry name" value="Peptidase_M18_dom2"/>
</dbReference>
<dbReference type="SUPFAM" id="SSF101821">
    <property type="entry name" value="Aminopeptidase/glucanase lid domain"/>
    <property type="match status" value="1"/>
</dbReference>
<feature type="non-terminal residue" evidence="11">
    <location>
        <position position="935"/>
    </location>
</feature>
<dbReference type="AlphaFoldDB" id="A0A261XTF6"/>
<dbReference type="InterPro" id="IPR001948">
    <property type="entry name" value="Peptidase_M18"/>
</dbReference>
<dbReference type="InterPro" id="IPR000917">
    <property type="entry name" value="Sulfatase_N"/>
</dbReference>
<evidence type="ECO:0000256" key="7">
    <source>
        <dbReference type="ARBA" id="ARBA00022833"/>
    </source>
</evidence>
<dbReference type="Gene3D" id="3.40.630.10">
    <property type="entry name" value="Zn peptidases"/>
    <property type="match status" value="1"/>
</dbReference>
<evidence type="ECO:0000313" key="12">
    <source>
        <dbReference type="Proteomes" id="UP000242875"/>
    </source>
</evidence>
<accession>A0A261XTF6</accession>
<dbReference type="Gene3D" id="3.40.720.10">
    <property type="entry name" value="Alkaline Phosphatase, subunit A"/>
    <property type="match status" value="1"/>
</dbReference>
<feature type="region of interest" description="Disordered" evidence="9">
    <location>
        <begin position="15"/>
        <end position="39"/>
    </location>
</feature>
<protein>
    <recommendedName>
        <fullName evidence="10">Sulfatase N-terminal domain-containing protein</fullName>
    </recommendedName>
</protein>
<dbReference type="Pfam" id="PF02127">
    <property type="entry name" value="Peptidase_M18"/>
    <property type="match status" value="1"/>
</dbReference>
<dbReference type="GO" id="GO:0000324">
    <property type="term" value="C:fungal-type vacuole"/>
    <property type="evidence" value="ECO:0007669"/>
    <property type="project" value="TreeGrafter"/>
</dbReference>
<organism evidence="11 12">
    <name type="scientific">Bifiguratus adelaidae</name>
    <dbReference type="NCBI Taxonomy" id="1938954"/>
    <lineage>
        <taxon>Eukaryota</taxon>
        <taxon>Fungi</taxon>
        <taxon>Fungi incertae sedis</taxon>
        <taxon>Mucoromycota</taxon>
        <taxon>Mucoromycotina</taxon>
        <taxon>Endogonomycetes</taxon>
        <taxon>Endogonales</taxon>
        <taxon>Endogonales incertae sedis</taxon>
        <taxon>Bifiguratus</taxon>
    </lineage>
</organism>
<dbReference type="EMBL" id="MVBO01000280">
    <property type="protein sequence ID" value="OZJ01632.1"/>
    <property type="molecule type" value="Genomic_DNA"/>
</dbReference>
<name>A0A261XTF6_9FUNG</name>
<reference evidence="11 12" key="1">
    <citation type="journal article" date="2017" name="Mycologia">
        <title>Bifiguratus adelaidae, gen. et sp. nov., a new member of Mucoromycotina in endophytic and soil-dwelling habitats.</title>
        <authorList>
            <person name="Torres-Cruz T.J."/>
            <person name="Billingsley Tobias T.L."/>
            <person name="Almatruk M."/>
            <person name="Hesse C."/>
            <person name="Kuske C.R."/>
            <person name="Desiro A."/>
            <person name="Benucci G.M."/>
            <person name="Bonito G."/>
            <person name="Stajich J.E."/>
            <person name="Dunlap C."/>
            <person name="Arnold A.E."/>
            <person name="Porras-Alfaro A."/>
        </authorList>
    </citation>
    <scope>NUCLEOTIDE SEQUENCE [LARGE SCALE GENOMIC DNA]</scope>
    <source>
        <strain evidence="11 12">AZ0501</strain>
    </source>
</reference>
<keyword evidence="6" id="KW-0378">Hydrolase</keyword>
<dbReference type="OrthoDB" id="9880441at2759"/>
<comment type="caution">
    <text evidence="11">The sequence shown here is derived from an EMBL/GenBank/DDBJ whole genome shotgun (WGS) entry which is preliminary data.</text>
</comment>
<comment type="cofactor">
    <cofactor evidence="1">
        <name>Zn(2+)</name>
        <dbReference type="ChEBI" id="CHEBI:29105"/>
    </cofactor>
</comment>
<evidence type="ECO:0000256" key="1">
    <source>
        <dbReference type="ARBA" id="ARBA00001947"/>
    </source>
</evidence>
<evidence type="ECO:0000256" key="4">
    <source>
        <dbReference type="ARBA" id="ARBA00022670"/>
    </source>
</evidence>
<gene>
    <name evidence="11" type="ORF">BZG36_05628</name>
</gene>
<keyword evidence="12" id="KW-1185">Reference proteome</keyword>
<keyword evidence="4" id="KW-0645">Protease</keyword>
<dbReference type="PANTHER" id="PTHR28570">
    <property type="entry name" value="ASPARTYL AMINOPEPTIDASE"/>
    <property type="match status" value="1"/>
</dbReference>
<proteinExistence type="inferred from homology"/>
<evidence type="ECO:0000259" key="10">
    <source>
        <dbReference type="Pfam" id="PF00884"/>
    </source>
</evidence>
<keyword evidence="5" id="KW-0479">Metal-binding</keyword>